<dbReference type="InterPro" id="IPR014226">
    <property type="entry name" value="Spore_IM_YlbJ"/>
</dbReference>
<dbReference type="NCBIfam" id="TIGR02871">
    <property type="entry name" value="spore_ylbJ"/>
    <property type="match status" value="1"/>
</dbReference>
<feature type="transmembrane region" description="Helical" evidence="1">
    <location>
        <begin position="380"/>
        <end position="398"/>
    </location>
</feature>
<dbReference type="InterPro" id="IPR011642">
    <property type="entry name" value="Gate_dom"/>
</dbReference>
<dbReference type="RefSeq" id="WP_066150525.1">
    <property type="nucleotide sequence ID" value="NZ_CP020814.1"/>
</dbReference>
<feature type="transmembrane region" description="Helical" evidence="1">
    <location>
        <begin position="293"/>
        <end position="314"/>
    </location>
</feature>
<dbReference type="Proteomes" id="UP000193006">
    <property type="component" value="Chromosome"/>
</dbReference>
<organism evidence="3 4">
    <name type="scientific">Halalkalibacter krulwichiae</name>
    <dbReference type="NCBI Taxonomy" id="199441"/>
    <lineage>
        <taxon>Bacteria</taxon>
        <taxon>Bacillati</taxon>
        <taxon>Bacillota</taxon>
        <taxon>Bacilli</taxon>
        <taxon>Bacillales</taxon>
        <taxon>Bacillaceae</taxon>
        <taxon>Halalkalibacter</taxon>
    </lineage>
</organism>
<dbReference type="EMBL" id="CP020814">
    <property type="protein sequence ID" value="ARK31114.1"/>
    <property type="molecule type" value="Genomic_DNA"/>
</dbReference>
<keyword evidence="1" id="KW-0812">Transmembrane</keyword>
<dbReference type="Pfam" id="PF07670">
    <property type="entry name" value="Gate"/>
    <property type="match status" value="2"/>
</dbReference>
<accession>A0A1X9MEN9</accession>
<feature type="transmembrane region" description="Helical" evidence="1">
    <location>
        <begin position="48"/>
        <end position="71"/>
    </location>
</feature>
<keyword evidence="1" id="KW-0472">Membrane</keyword>
<proteinExistence type="predicted"/>
<evidence type="ECO:0000256" key="1">
    <source>
        <dbReference type="SAM" id="Phobius"/>
    </source>
</evidence>
<feature type="transmembrane region" description="Helical" evidence="1">
    <location>
        <begin position="121"/>
        <end position="141"/>
    </location>
</feature>
<feature type="transmembrane region" description="Helical" evidence="1">
    <location>
        <begin position="147"/>
        <end position="166"/>
    </location>
</feature>
<protein>
    <submittedName>
        <fullName evidence="3">Sporulation integral membrane protein YlbJ</fullName>
    </submittedName>
</protein>
<evidence type="ECO:0000313" key="4">
    <source>
        <dbReference type="Proteomes" id="UP000193006"/>
    </source>
</evidence>
<evidence type="ECO:0000259" key="2">
    <source>
        <dbReference type="Pfam" id="PF07670"/>
    </source>
</evidence>
<feature type="domain" description="Nucleoside transporter/FeoB GTPase Gate" evidence="2">
    <location>
        <begin position="43"/>
        <end position="140"/>
    </location>
</feature>
<feature type="transmembrane region" description="Helical" evidence="1">
    <location>
        <begin position="236"/>
        <end position="256"/>
    </location>
</feature>
<gene>
    <name evidence="3" type="primary">ylbJ</name>
    <name evidence="3" type="ORF">BkAM31D_15360</name>
</gene>
<dbReference type="STRING" id="199441.BkAM31D_15360"/>
<keyword evidence="1" id="KW-1133">Transmembrane helix</keyword>
<keyword evidence="4" id="KW-1185">Reference proteome</keyword>
<feature type="transmembrane region" description="Helical" evidence="1">
    <location>
        <begin position="326"/>
        <end position="344"/>
    </location>
</feature>
<name>A0A1X9MEN9_9BACI</name>
<evidence type="ECO:0000313" key="3">
    <source>
        <dbReference type="EMBL" id="ARK31114.1"/>
    </source>
</evidence>
<dbReference type="AlphaFoldDB" id="A0A1X9MEN9"/>
<dbReference type="KEGG" id="bkw:BkAM31D_15360"/>
<feature type="domain" description="Nucleoside transporter/FeoB GTPase Gate" evidence="2">
    <location>
        <begin position="221"/>
        <end position="315"/>
    </location>
</feature>
<sequence>MSLSMTKTLILAITSLLLAASLMAFPQEALEGSIRGLKIWWEVVFPSLLPFFIVSELLIGFGVVTFLGTLLEPLMRPLFRVPGVGGFVWAMGLASGNPAGAKITAHLRKEKKVTRIEAERLVSFTSSSNPLFIFGAIAVGFFHNPALGIILAAAHYLGNIIVGLLMRFHGRDEETDTENEKPKKANLKTAFKLLHEERIKDGRPIGQLLGDAVQSSVRTLLLIGGFIILFSVLNKILSLVGIIALLSTFFTFLLTIFQLPTELNSSLISGLFEMTLGAQMASETSAVTLLEQVIVTSFILAFSGFSIQGQVASIIAETDIRFKPFFIARLLHGLFSAIIVFLLWKPLYINQQSIGDDWKVIPAFSSELTKNWLFSAWELVSQYGSLFTLVMLLLFISIRAREALMRAS</sequence>
<reference evidence="3 4" key="1">
    <citation type="submission" date="2017-04" db="EMBL/GenBank/DDBJ databases">
        <title>Bacillus krulwichiae AM31D Genome sequencing and assembly.</title>
        <authorList>
            <person name="Krulwich T.A."/>
            <person name="Anastor L."/>
            <person name="Ehrlich R."/>
            <person name="Ehrlich G.D."/>
            <person name="Janto B."/>
        </authorList>
    </citation>
    <scope>NUCLEOTIDE SEQUENCE [LARGE SCALE GENOMIC DNA]</scope>
    <source>
        <strain evidence="3 4">AM31D</strain>
    </source>
</reference>